<evidence type="ECO:0000256" key="1">
    <source>
        <dbReference type="ARBA" id="ARBA00011738"/>
    </source>
</evidence>
<comment type="subunit">
    <text evidence="1 8">Homodimer.</text>
</comment>
<dbReference type="NCBIfam" id="TIGR02651">
    <property type="entry name" value="RNase_Z"/>
    <property type="match status" value="1"/>
</dbReference>
<dbReference type="Pfam" id="PF23023">
    <property type="entry name" value="Anti-Pycsar_Apyc1"/>
    <property type="match status" value="1"/>
</dbReference>
<evidence type="ECO:0000256" key="4">
    <source>
        <dbReference type="ARBA" id="ARBA00022723"/>
    </source>
</evidence>
<dbReference type="InterPro" id="IPR001279">
    <property type="entry name" value="Metallo-B-lactamas"/>
</dbReference>
<feature type="domain" description="Metallo-beta-lactamase" evidence="9">
    <location>
        <begin position="18"/>
        <end position="243"/>
    </location>
</feature>
<evidence type="ECO:0000313" key="10">
    <source>
        <dbReference type="EMBL" id="MFC7389583.1"/>
    </source>
</evidence>
<dbReference type="PANTHER" id="PTHR46018">
    <property type="entry name" value="ZINC PHOSPHODIESTERASE ELAC PROTEIN 1"/>
    <property type="match status" value="1"/>
</dbReference>
<keyword evidence="5 8" id="KW-0255">Endonuclease</keyword>
<feature type="binding site" evidence="8">
    <location>
        <position position="137"/>
    </location>
    <ligand>
        <name>Zn(2+)</name>
        <dbReference type="ChEBI" id="CHEBI:29105"/>
        <label>1</label>
        <note>catalytic</note>
    </ligand>
</feature>
<accession>A0ABW2PJN1</accession>
<reference evidence="11" key="1">
    <citation type="journal article" date="2019" name="Int. J. Syst. Evol. Microbiol.">
        <title>The Global Catalogue of Microorganisms (GCM) 10K type strain sequencing project: providing services to taxonomists for standard genome sequencing and annotation.</title>
        <authorList>
            <consortium name="The Broad Institute Genomics Platform"/>
            <consortium name="The Broad Institute Genome Sequencing Center for Infectious Disease"/>
            <person name="Wu L."/>
            <person name="Ma J."/>
        </authorList>
    </citation>
    <scope>NUCLEOTIDE SEQUENCE [LARGE SCALE GENOMIC DNA]</scope>
    <source>
        <strain evidence="11">CCUG 55590</strain>
    </source>
</reference>
<feature type="binding site" evidence="8">
    <location>
        <position position="65"/>
    </location>
    <ligand>
        <name>Zn(2+)</name>
        <dbReference type="ChEBI" id="CHEBI:29105"/>
        <label>2</label>
        <note>catalytic</note>
    </ligand>
</feature>
<organism evidence="10 11">
    <name type="scientific">Exiguobacterium aestuarii</name>
    <dbReference type="NCBI Taxonomy" id="273527"/>
    <lineage>
        <taxon>Bacteria</taxon>
        <taxon>Bacillati</taxon>
        <taxon>Bacillota</taxon>
        <taxon>Bacilli</taxon>
        <taxon>Bacillales</taxon>
        <taxon>Bacillales Family XII. Incertae Sedis</taxon>
        <taxon>Exiguobacterium</taxon>
    </lineage>
</organism>
<keyword evidence="7 8" id="KW-0862">Zinc</keyword>
<keyword evidence="3 8" id="KW-0540">Nuclease</keyword>
<feature type="binding site" evidence="8">
    <location>
        <position position="64"/>
    </location>
    <ligand>
        <name>Zn(2+)</name>
        <dbReference type="ChEBI" id="CHEBI:29105"/>
        <label>2</label>
        <note>catalytic</note>
    </ligand>
</feature>
<dbReference type="CDD" id="cd07717">
    <property type="entry name" value="RNaseZ_ZiPD-like_MBL-fold"/>
    <property type="match status" value="1"/>
</dbReference>
<evidence type="ECO:0000256" key="8">
    <source>
        <dbReference type="HAMAP-Rule" id="MF_01818"/>
    </source>
</evidence>
<keyword evidence="6 8" id="KW-0378">Hydrolase</keyword>
<proteinExistence type="inferred from homology"/>
<evidence type="ECO:0000259" key="9">
    <source>
        <dbReference type="SMART" id="SM00849"/>
    </source>
</evidence>
<feature type="binding site" evidence="8">
    <location>
        <position position="207"/>
    </location>
    <ligand>
        <name>Zn(2+)</name>
        <dbReference type="ChEBI" id="CHEBI:29105"/>
        <label>2</label>
        <note>catalytic</note>
    </ligand>
</feature>
<feature type="binding site" evidence="8">
    <location>
        <position position="265"/>
    </location>
    <ligand>
        <name>Zn(2+)</name>
        <dbReference type="ChEBI" id="CHEBI:29105"/>
        <label>2</label>
        <note>catalytic</note>
    </ligand>
</feature>
<sequence length="301" mass="33487">MKLQFLGTGSGMPSKQRNVSGLALVLPKVTWLIDCGEGTQHQMLYTKVKPRKVTAVWVTHLHGDHVFGLPGFLSTRSALDGTEPLTVYGPKGLKKWLEATLRVTGSHLGYELNVIEFTDGDTFEQDGHIITVRKLEHRFPSYGFRIQGPEKPGTLCVDRVRALGIPSGPIYKTIKEEERFEYEGKWYDSKEYVTEPTPGKVVAILGDTTPCENARILAEGADLLIHEATFMESEQPLARKYGHSTTREATTLAKASAVNQLIVTHISARYVGREEEFEQEVVSDFPSSIVATDFLEYTVGD</sequence>
<evidence type="ECO:0000256" key="6">
    <source>
        <dbReference type="ARBA" id="ARBA00022801"/>
    </source>
</evidence>
<dbReference type="HAMAP" id="MF_01818">
    <property type="entry name" value="RNase_Z_BN"/>
    <property type="match status" value="1"/>
</dbReference>
<dbReference type="GO" id="GO:0042781">
    <property type="term" value="F:3'-tRNA processing endoribonuclease activity"/>
    <property type="evidence" value="ECO:0007669"/>
    <property type="project" value="UniProtKB-EC"/>
</dbReference>
<comment type="caution">
    <text evidence="10">The sequence shown here is derived from an EMBL/GenBank/DDBJ whole genome shotgun (WGS) entry which is preliminary data.</text>
</comment>
<evidence type="ECO:0000256" key="3">
    <source>
        <dbReference type="ARBA" id="ARBA00022722"/>
    </source>
</evidence>
<comment type="function">
    <text evidence="8">Zinc phosphodiesterase, which displays some tRNA 3'-processing endonuclease activity. Probably involved in tRNA maturation, by removing a 3'-trailer from precursor tRNA.</text>
</comment>
<dbReference type="SUPFAM" id="SSF56281">
    <property type="entry name" value="Metallo-hydrolase/oxidoreductase"/>
    <property type="match status" value="1"/>
</dbReference>
<dbReference type="InterPro" id="IPR036866">
    <property type="entry name" value="RibonucZ/Hydroxyglut_hydro"/>
</dbReference>
<keyword evidence="2 8" id="KW-0819">tRNA processing</keyword>
<dbReference type="Gene3D" id="3.60.15.10">
    <property type="entry name" value="Ribonuclease Z/Hydroxyacylglutathione hydrolase-like"/>
    <property type="match status" value="1"/>
</dbReference>
<dbReference type="EC" id="3.1.26.11" evidence="8"/>
<feature type="binding site" evidence="8">
    <location>
        <position position="207"/>
    </location>
    <ligand>
        <name>Zn(2+)</name>
        <dbReference type="ChEBI" id="CHEBI:29105"/>
        <label>1</label>
        <note>catalytic</note>
    </ligand>
</feature>
<protein>
    <recommendedName>
        <fullName evidence="8">Ribonuclease Z</fullName>
        <shortName evidence="8">RNase Z</shortName>
        <ecNumber evidence="8">3.1.26.11</ecNumber>
    </recommendedName>
    <alternativeName>
        <fullName evidence="8">tRNA 3 endonuclease</fullName>
    </alternativeName>
    <alternativeName>
        <fullName evidence="8">tRNase Z</fullName>
    </alternativeName>
</protein>
<feature type="binding site" evidence="8">
    <location>
        <position position="62"/>
    </location>
    <ligand>
        <name>Zn(2+)</name>
        <dbReference type="ChEBI" id="CHEBI:29105"/>
        <label>1</label>
        <note>catalytic</note>
    </ligand>
</feature>
<evidence type="ECO:0000256" key="2">
    <source>
        <dbReference type="ARBA" id="ARBA00022694"/>
    </source>
</evidence>
<name>A0ABW2PJN1_9BACL</name>
<keyword evidence="4 8" id="KW-0479">Metal-binding</keyword>
<feature type="active site" description="Proton acceptor" evidence="8">
    <location>
        <position position="64"/>
    </location>
</feature>
<dbReference type="Proteomes" id="UP001596439">
    <property type="component" value="Unassembled WGS sequence"/>
</dbReference>
<keyword evidence="11" id="KW-1185">Reference proteome</keyword>
<evidence type="ECO:0000256" key="7">
    <source>
        <dbReference type="ARBA" id="ARBA00022833"/>
    </source>
</evidence>
<dbReference type="SMART" id="SM00849">
    <property type="entry name" value="Lactamase_B"/>
    <property type="match status" value="1"/>
</dbReference>
<gene>
    <name evidence="8 10" type="primary">rnz</name>
    <name evidence="10" type="ORF">ACFQO8_05455</name>
</gene>
<dbReference type="EMBL" id="JBHTCE010000001">
    <property type="protein sequence ID" value="MFC7389583.1"/>
    <property type="molecule type" value="Genomic_DNA"/>
</dbReference>
<evidence type="ECO:0000313" key="11">
    <source>
        <dbReference type="Proteomes" id="UP001596439"/>
    </source>
</evidence>
<dbReference type="InterPro" id="IPR013471">
    <property type="entry name" value="RNase_Z/BN"/>
</dbReference>
<dbReference type="NCBIfam" id="NF000801">
    <property type="entry name" value="PRK00055.1-3"/>
    <property type="match status" value="1"/>
</dbReference>
<evidence type="ECO:0000256" key="5">
    <source>
        <dbReference type="ARBA" id="ARBA00022759"/>
    </source>
</evidence>
<comment type="cofactor">
    <cofactor evidence="8">
        <name>Zn(2+)</name>
        <dbReference type="ChEBI" id="CHEBI:29105"/>
    </cofactor>
    <text evidence="8">Binds 2 Zn(2+) ions.</text>
</comment>
<comment type="catalytic activity">
    <reaction evidence="8">
        <text>Endonucleolytic cleavage of RNA, removing extra 3' nucleotides from tRNA precursor, generating 3' termini of tRNAs. A 3'-hydroxy group is left at the tRNA terminus and a 5'-phosphoryl group is left at the trailer molecule.</text>
        <dbReference type="EC" id="3.1.26.11"/>
    </reaction>
</comment>
<comment type="similarity">
    <text evidence="8">Belongs to the RNase Z family.</text>
</comment>
<feature type="binding site" evidence="8">
    <location>
        <position position="60"/>
    </location>
    <ligand>
        <name>Zn(2+)</name>
        <dbReference type="ChEBI" id="CHEBI:29105"/>
        <label>1</label>
        <note>catalytic</note>
    </ligand>
</feature>
<dbReference type="RefSeq" id="WP_214787572.1">
    <property type="nucleotide sequence ID" value="NZ_JANIEL010000020.1"/>
</dbReference>
<dbReference type="PANTHER" id="PTHR46018:SF2">
    <property type="entry name" value="ZINC PHOSPHODIESTERASE ELAC PROTEIN 1"/>
    <property type="match status" value="1"/>
</dbReference>